<dbReference type="GO" id="GO:0003725">
    <property type="term" value="F:double-stranded RNA binding"/>
    <property type="evidence" value="ECO:0007669"/>
    <property type="project" value="EnsemblFungi"/>
</dbReference>
<dbReference type="GO" id="GO:0044877">
    <property type="term" value="F:protein-containing complex binding"/>
    <property type="evidence" value="ECO:0007669"/>
    <property type="project" value="EnsemblFungi"/>
</dbReference>
<dbReference type="GO" id="GO:0071028">
    <property type="term" value="P:nuclear mRNA surveillance"/>
    <property type="evidence" value="ECO:0007669"/>
    <property type="project" value="EnsemblFungi"/>
</dbReference>
<dbReference type="Pfam" id="PF04000">
    <property type="entry name" value="Sas10_Utp3"/>
    <property type="match status" value="1"/>
</dbReference>
<comment type="function">
    <text evidence="6">Required for exosome-dependent processing of pre-rRNA and small nucleolar RNA (snRNA) precursors. Involved in processing of 35S pre-rRNA at the A0, A1 and A2 sites.</text>
</comment>
<evidence type="ECO:0000256" key="4">
    <source>
        <dbReference type="ARBA" id="ARBA00022884"/>
    </source>
</evidence>
<dbReference type="GO" id="GO:0071035">
    <property type="term" value="P:nuclear polyadenylation-dependent rRNA catabolic process"/>
    <property type="evidence" value="ECO:0007669"/>
    <property type="project" value="EnsemblFungi"/>
</dbReference>
<keyword evidence="4 6" id="KW-0694">RNA-binding</keyword>
<feature type="region of interest" description="Disordered" evidence="7">
    <location>
        <begin position="129"/>
        <end position="149"/>
    </location>
</feature>
<dbReference type="GO" id="GO:0034475">
    <property type="term" value="P:U4 snRNA 3'-end processing"/>
    <property type="evidence" value="ECO:0007669"/>
    <property type="project" value="EnsemblFungi"/>
</dbReference>
<dbReference type="GO" id="GO:0005730">
    <property type="term" value="C:nucleolus"/>
    <property type="evidence" value="ECO:0007669"/>
    <property type="project" value="TreeGrafter"/>
</dbReference>
<dbReference type="GO" id="GO:0071039">
    <property type="term" value="P:nuclear polyadenylation-dependent CUT catabolic process"/>
    <property type="evidence" value="ECO:0007669"/>
    <property type="project" value="EnsemblFungi"/>
</dbReference>
<protein>
    <recommendedName>
        <fullName evidence="6">Exosome complex protein</fullName>
    </recommendedName>
</protein>
<dbReference type="Proteomes" id="UP000054886">
    <property type="component" value="Unassembled WGS sequence"/>
</dbReference>
<dbReference type="GO" id="GO:0000467">
    <property type="term" value="P:exonucleolytic trimming to generate mature 3'-end of 5.8S rRNA from tricistronic rRNA transcript (SSU-rRNA, 5.8S rRNA, LSU-rRNA)"/>
    <property type="evidence" value="ECO:0007669"/>
    <property type="project" value="EnsemblFungi"/>
</dbReference>
<keyword evidence="3 6" id="KW-0698">rRNA processing</keyword>
<dbReference type="VEuPathDB" id="FungiDB:CAGL0F03289g"/>
<comment type="caution">
    <text evidence="8">The sequence shown here is derived from an EMBL/GenBank/DDBJ whole genome shotgun (WGS) entry which is preliminary data.</text>
</comment>
<feature type="compositionally biased region" description="Basic and acidic residues" evidence="7">
    <location>
        <begin position="138"/>
        <end position="149"/>
    </location>
</feature>
<dbReference type="GO" id="GO:0034476">
    <property type="term" value="P:U5 snRNA 3'-end processing"/>
    <property type="evidence" value="ECO:0007669"/>
    <property type="project" value="EnsemblFungi"/>
</dbReference>
<dbReference type="PANTHER" id="PTHR15341">
    <property type="entry name" value="SUN-COR STEROID HORMONE RECEPTOR CO-REPRESSOR"/>
    <property type="match status" value="1"/>
</dbReference>
<dbReference type="InterPro" id="IPR007146">
    <property type="entry name" value="Sas10/Utp3/C1D"/>
</dbReference>
<evidence type="ECO:0000313" key="8">
    <source>
        <dbReference type="EMBL" id="KTB12324.1"/>
    </source>
</evidence>
<dbReference type="VEuPathDB" id="FungiDB:GWK60_F03025"/>
<dbReference type="EMBL" id="LLZZ01000022">
    <property type="protein sequence ID" value="KTB12324.1"/>
    <property type="molecule type" value="Genomic_DNA"/>
</dbReference>
<dbReference type="VEuPathDB" id="FungiDB:B1J91_F03289g"/>
<evidence type="ECO:0000256" key="2">
    <source>
        <dbReference type="ARBA" id="ARBA00009154"/>
    </source>
</evidence>
<dbReference type="PANTHER" id="PTHR15341:SF3">
    <property type="entry name" value="NUCLEAR NUCLEIC ACID-BINDING PROTEIN C1D"/>
    <property type="match status" value="1"/>
</dbReference>
<organism evidence="8 9">
    <name type="scientific">Candida glabrata</name>
    <name type="common">Yeast</name>
    <name type="synonym">Torulopsis glabrata</name>
    <dbReference type="NCBI Taxonomy" id="5478"/>
    <lineage>
        <taxon>Eukaryota</taxon>
        <taxon>Fungi</taxon>
        <taxon>Dikarya</taxon>
        <taxon>Ascomycota</taxon>
        <taxon>Saccharomycotina</taxon>
        <taxon>Saccharomycetes</taxon>
        <taxon>Saccharomycetales</taxon>
        <taxon>Saccharomycetaceae</taxon>
        <taxon>Nakaseomyces</taxon>
    </lineage>
</organism>
<dbReference type="InterPro" id="IPR011082">
    <property type="entry name" value="Exosome-assoc_fac/DNA_repair"/>
</dbReference>
<dbReference type="VEuPathDB" id="FungiDB:GVI51_F03025"/>
<comment type="similarity">
    <text evidence="2 6">Belongs to the C1D family.</text>
</comment>
<comment type="subcellular location">
    <subcellularLocation>
        <location evidence="1 6">Nucleus</location>
    </subcellularLocation>
</comment>
<dbReference type="AlphaFoldDB" id="A0A0W0CRS5"/>
<evidence type="ECO:0000256" key="3">
    <source>
        <dbReference type="ARBA" id="ARBA00022552"/>
    </source>
</evidence>
<keyword evidence="5 6" id="KW-0539">Nucleus</keyword>
<evidence type="ECO:0000256" key="7">
    <source>
        <dbReference type="SAM" id="MobiDB-lite"/>
    </source>
</evidence>
<evidence type="ECO:0000256" key="1">
    <source>
        <dbReference type="ARBA" id="ARBA00004123"/>
    </source>
</evidence>
<dbReference type="OMA" id="FQGTHTK"/>
<proteinExistence type="inferred from homology"/>
<dbReference type="GO" id="GO:0000178">
    <property type="term" value="C:exosome (RNase complex)"/>
    <property type="evidence" value="ECO:0007669"/>
    <property type="project" value="TreeGrafter"/>
</dbReference>
<evidence type="ECO:0000256" key="5">
    <source>
        <dbReference type="ARBA" id="ARBA00023242"/>
    </source>
</evidence>
<reference evidence="8 9" key="1">
    <citation type="submission" date="2015-10" db="EMBL/GenBank/DDBJ databases">
        <title>Draft genomes sequences of Candida glabrata isolates 1A, 1B, 2A, 2B, 3A and 3B.</title>
        <authorList>
            <person name="Haavelsrud O.E."/>
            <person name="Gaustad P."/>
        </authorList>
    </citation>
    <scope>NUCLEOTIDE SEQUENCE [LARGE SCALE GENOMIC DNA]</scope>
    <source>
        <strain evidence="8">910700640</strain>
    </source>
</reference>
<dbReference type="GO" id="GO:0071051">
    <property type="term" value="P:poly(A)-dependent snoRNA 3'-end processing"/>
    <property type="evidence" value="ECO:0007669"/>
    <property type="project" value="EnsemblFungi"/>
</dbReference>
<dbReference type="PhylomeDB" id="A0A0W0CRS5"/>
<dbReference type="GO" id="GO:0000973">
    <property type="term" value="P:post-transcriptional tethering of RNA polymerase II gene DNA at nuclear periphery"/>
    <property type="evidence" value="ECO:0007669"/>
    <property type="project" value="EnsemblFungi"/>
</dbReference>
<accession>A0A0W0CRS5</accession>
<dbReference type="GO" id="GO:0030234">
    <property type="term" value="F:enzyme regulator activity"/>
    <property type="evidence" value="ECO:0007669"/>
    <property type="project" value="EnsemblFungi"/>
</dbReference>
<name>A0A0W0CRS5_CANGB</name>
<evidence type="ECO:0000256" key="6">
    <source>
        <dbReference type="RuleBase" id="RU368003"/>
    </source>
</evidence>
<evidence type="ECO:0000313" key="9">
    <source>
        <dbReference type="Proteomes" id="UP000054886"/>
    </source>
</evidence>
<sequence>MSEEIKSIRPYIKQLDKRLAELTELVQDYASPLEETLVKETDELKRLKTTNNYAYILASLMFSYVKLLSGHDTQHLNEKVMVELQRVRGYIERTKKLENKLKNKVSEQELKQETVKSQIRKTLGQPTISKQNFKNKHIKFEESSKVSKK</sequence>
<dbReference type="GO" id="GO:0003690">
    <property type="term" value="F:double-stranded DNA binding"/>
    <property type="evidence" value="ECO:0007669"/>
    <property type="project" value="EnsemblFungi"/>
</dbReference>
<gene>
    <name evidence="8" type="ORF">AO440_001239</name>
</gene>